<evidence type="ECO:0000313" key="2">
    <source>
        <dbReference type="EMBL" id="AML51833.1"/>
    </source>
</evidence>
<evidence type="ECO:0000313" key="3">
    <source>
        <dbReference type="Proteomes" id="UP000070371"/>
    </source>
</evidence>
<dbReference type="STRING" id="1579316.RC74_11665"/>
<dbReference type="OrthoDB" id="5417528at2"/>
<dbReference type="PANTHER" id="PTHR35090:SF1">
    <property type="entry name" value="SLR0144 PROTEIN"/>
    <property type="match status" value="1"/>
</dbReference>
<sequence length="168" mass="18141">MSFRDRLSYDAKAGTYYDGDMRYMFIKPEAVMGIVLEMPPEQRPAVFDAMIRSVFTNGGKSAQSYKDAGAGASESLLAVIRETSGQLGWGDWDTVLTEKSLRVTVRNSPFAAGYGDSDVPVCALIVGMLTAVSEMIFGAATRVTETTCAAMGADECRFEARVANGFTE</sequence>
<dbReference type="Gene3D" id="3.30.1380.20">
    <property type="entry name" value="Trafficking protein particle complex subunit 3"/>
    <property type="match status" value="1"/>
</dbReference>
<organism evidence="2 3">
    <name type="scientific">Falsihalocynthiibacter arcticus</name>
    <dbReference type="NCBI Taxonomy" id="1579316"/>
    <lineage>
        <taxon>Bacteria</taxon>
        <taxon>Pseudomonadati</taxon>
        <taxon>Pseudomonadota</taxon>
        <taxon>Alphaproteobacteria</taxon>
        <taxon>Rhodobacterales</taxon>
        <taxon>Roseobacteraceae</taxon>
        <taxon>Falsihalocynthiibacter</taxon>
    </lineage>
</organism>
<dbReference type="PANTHER" id="PTHR35090">
    <property type="entry name" value="DNA-DIRECTED RNA POLYMERASE SUBUNIT I"/>
    <property type="match status" value="1"/>
</dbReference>
<feature type="domain" description="4-vinyl reductase 4VR" evidence="1">
    <location>
        <begin position="100"/>
        <end position="162"/>
    </location>
</feature>
<reference evidence="2 3" key="1">
    <citation type="submission" date="2016-02" db="EMBL/GenBank/DDBJ databases">
        <title>Complete genome sequence of Halocynthiibacter arcticus PAMC 20958t from arctic marine sediment.</title>
        <authorList>
            <person name="Lee Y.M."/>
            <person name="Baek K."/>
            <person name="Lee H.K."/>
            <person name="Shin S.C."/>
        </authorList>
    </citation>
    <scope>NUCLEOTIDE SEQUENCE [LARGE SCALE GENOMIC DNA]</scope>
    <source>
        <strain evidence="2">PAMC 20958</strain>
    </source>
</reference>
<dbReference type="InterPro" id="IPR024096">
    <property type="entry name" value="NO_sig/Golgi_transp_ligand-bd"/>
</dbReference>
<dbReference type="AlphaFoldDB" id="A0A126V0J9"/>
<keyword evidence="3" id="KW-1185">Reference proteome</keyword>
<accession>A0A126V0J9</accession>
<dbReference type="SMART" id="SM00989">
    <property type="entry name" value="V4R"/>
    <property type="match status" value="1"/>
</dbReference>
<name>A0A126V0J9_9RHOB</name>
<dbReference type="Pfam" id="PF02830">
    <property type="entry name" value="V4R"/>
    <property type="match status" value="1"/>
</dbReference>
<proteinExistence type="predicted"/>
<dbReference type="RefSeq" id="WP_039001129.1">
    <property type="nucleotide sequence ID" value="NZ_CP014327.1"/>
</dbReference>
<dbReference type="EMBL" id="CP014327">
    <property type="protein sequence ID" value="AML51833.1"/>
    <property type="molecule type" value="Genomic_DNA"/>
</dbReference>
<protein>
    <recommendedName>
        <fullName evidence="1">4-vinyl reductase 4VR domain-containing protein</fullName>
    </recommendedName>
</protein>
<dbReference type="Proteomes" id="UP000070371">
    <property type="component" value="Chromosome"/>
</dbReference>
<evidence type="ECO:0000259" key="1">
    <source>
        <dbReference type="SMART" id="SM00989"/>
    </source>
</evidence>
<gene>
    <name evidence="2" type="ORF">RC74_11665</name>
</gene>
<dbReference type="InterPro" id="IPR004096">
    <property type="entry name" value="V4R"/>
</dbReference>
<dbReference type="SUPFAM" id="SSF111126">
    <property type="entry name" value="Ligand-binding domain in the NO signalling and Golgi transport"/>
    <property type="match status" value="1"/>
</dbReference>
<dbReference type="KEGG" id="hat:RC74_11665"/>